<comment type="cofactor">
    <cofactor evidence="7">
        <name>Mg(2+)</name>
        <dbReference type="ChEBI" id="CHEBI:18420"/>
    </cofactor>
    <text evidence="7">Binds 1 Mg(2+) ion per subunit.</text>
</comment>
<keyword evidence="4 7" id="KW-0418">Kinase</keyword>
<gene>
    <name evidence="7" type="primary">aroK</name>
    <name evidence="8" type="ORF">ACFQ5J_03660</name>
</gene>
<evidence type="ECO:0000256" key="6">
    <source>
        <dbReference type="ARBA" id="ARBA00023141"/>
    </source>
</evidence>
<keyword evidence="9" id="KW-1185">Reference proteome</keyword>
<evidence type="ECO:0000256" key="3">
    <source>
        <dbReference type="ARBA" id="ARBA00022741"/>
    </source>
</evidence>
<dbReference type="InterPro" id="IPR031322">
    <property type="entry name" value="Shikimate/glucono_kinase"/>
</dbReference>
<dbReference type="EC" id="2.7.1.71" evidence="7"/>
<organism evidence="8 9">
    <name type="scientific">Lacticaseibacillus baoqingensis</name>
    <dbReference type="NCBI Taxonomy" id="2486013"/>
    <lineage>
        <taxon>Bacteria</taxon>
        <taxon>Bacillati</taxon>
        <taxon>Bacillota</taxon>
        <taxon>Bacilli</taxon>
        <taxon>Lactobacillales</taxon>
        <taxon>Lactobacillaceae</taxon>
        <taxon>Lacticaseibacillus</taxon>
    </lineage>
</organism>
<comment type="function">
    <text evidence="7">Catalyzes the specific phosphorylation of the 3-hydroxyl group of shikimic acid using ATP as a cosubstrate.</text>
</comment>
<name>A0ABW4E5R3_9LACO</name>
<comment type="caution">
    <text evidence="8">The sequence shown here is derived from an EMBL/GenBank/DDBJ whole genome shotgun (WGS) entry which is preliminary data.</text>
</comment>
<reference evidence="9" key="1">
    <citation type="journal article" date="2019" name="Int. J. Syst. Evol. Microbiol.">
        <title>The Global Catalogue of Microorganisms (GCM) 10K type strain sequencing project: providing services to taxonomists for standard genome sequencing and annotation.</title>
        <authorList>
            <consortium name="The Broad Institute Genomics Platform"/>
            <consortium name="The Broad Institute Genome Sequencing Center for Infectious Disease"/>
            <person name="Wu L."/>
            <person name="Ma J."/>
        </authorList>
    </citation>
    <scope>NUCLEOTIDE SEQUENCE [LARGE SCALE GENOMIC DNA]</scope>
    <source>
        <strain evidence="9">CCM 8903</strain>
    </source>
</reference>
<feature type="binding site" evidence="7">
    <location>
        <position position="56"/>
    </location>
    <ligand>
        <name>substrate</name>
    </ligand>
</feature>
<evidence type="ECO:0000256" key="2">
    <source>
        <dbReference type="ARBA" id="ARBA00022679"/>
    </source>
</evidence>
<feature type="binding site" evidence="7">
    <location>
        <begin position="10"/>
        <end position="15"/>
    </location>
    <ligand>
        <name>ATP</name>
        <dbReference type="ChEBI" id="CHEBI:30616"/>
    </ligand>
</feature>
<comment type="pathway">
    <text evidence="7">Metabolic intermediate biosynthesis; chorismate biosynthesis; chorismate from D-erythrose 4-phosphate and phosphoenolpyruvate: step 5/7.</text>
</comment>
<feature type="binding site" evidence="7">
    <location>
        <position position="116"/>
    </location>
    <ligand>
        <name>ATP</name>
        <dbReference type="ChEBI" id="CHEBI:30616"/>
    </ligand>
</feature>
<proteinExistence type="inferred from homology"/>
<dbReference type="Pfam" id="PF01202">
    <property type="entry name" value="SKI"/>
    <property type="match status" value="1"/>
</dbReference>
<dbReference type="HAMAP" id="MF_00109">
    <property type="entry name" value="Shikimate_kinase"/>
    <property type="match status" value="1"/>
</dbReference>
<dbReference type="PANTHER" id="PTHR21087:SF16">
    <property type="entry name" value="SHIKIMATE KINASE 1, CHLOROPLASTIC"/>
    <property type="match status" value="1"/>
</dbReference>
<keyword evidence="3 7" id="KW-0547">Nucleotide-binding</keyword>
<dbReference type="RefSeq" id="WP_225419450.1">
    <property type="nucleotide sequence ID" value="NZ_JBHTON010000007.1"/>
</dbReference>
<keyword evidence="5 7" id="KW-0067">ATP-binding</keyword>
<keyword evidence="1 7" id="KW-0028">Amino-acid biosynthesis</keyword>
<sequence>MNVVLIGFMGTGKSTIGRGLAKRLALTHVDLDELIVQQSGCSIPEIFARSGELGFRQRETACLKAAMARSGVLSTGGGTAVQAANRAVLMAAKTPVVWLTATPETVLKRIGDDPNRPLGRPDQLATLLAERTQAYQAVADLIIHTDDETPVTLIDQIAFWLTAQQQTQA</sequence>
<dbReference type="Gene3D" id="3.40.50.300">
    <property type="entry name" value="P-loop containing nucleotide triphosphate hydrolases"/>
    <property type="match status" value="1"/>
</dbReference>
<dbReference type="CDD" id="cd00464">
    <property type="entry name" value="SK"/>
    <property type="match status" value="1"/>
</dbReference>
<comment type="caution">
    <text evidence="7">Lacks conserved residue(s) required for the propagation of feature annotation.</text>
</comment>
<keyword evidence="7" id="KW-0460">Magnesium</keyword>
<evidence type="ECO:0000256" key="4">
    <source>
        <dbReference type="ARBA" id="ARBA00022777"/>
    </source>
</evidence>
<dbReference type="SUPFAM" id="SSF52540">
    <property type="entry name" value="P-loop containing nucleoside triphosphate hydrolases"/>
    <property type="match status" value="1"/>
</dbReference>
<comment type="similarity">
    <text evidence="7">Belongs to the shikimate kinase family.</text>
</comment>
<dbReference type="InterPro" id="IPR000623">
    <property type="entry name" value="Shikimate_kinase/TSH1"/>
</dbReference>
<evidence type="ECO:0000313" key="9">
    <source>
        <dbReference type="Proteomes" id="UP001597252"/>
    </source>
</evidence>
<dbReference type="InterPro" id="IPR027417">
    <property type="entry name" value="P-loop_NTPase"/>
</dbReference>
<comment type="catalytic activity">
    <reaction evidence="7">
        <text>shikimate + ATP = 3-phosphoshikimate + ADP + H(+)</text>
        <dbReference type="Rhea" id="RHEA:13121"/>
        <dbReference type="ChEBI" id="CHEBI:15378"/>
        <dbReference type="ChEBI" id="CHEBI:30616"/>
        <dbReference type="ChEBI" id="CHEBI:36208"/>
        <dbReference type="ChEBI" id="CHEBI:145989"/>
        <dbReference type="ChEBI" id="CHEBI:456216"/>
        <dbReference type="EC" id="2.7.1.71"/>
    </reaction>
</comment>
<dbReference type="Proteomes" id="UP001597252">
    <property type="component" value="Unassembled WGS sequence"/>
</dbReference>
<evidence type="ECO:0000256" key="1">
    <source>
        <dbReference type="ARBA" id="ARBA00022605"/>
    </source>
</evidence>
<evidence type="ECO:0000313" key="8">
    <source>
        <dbReference type="EMBL" id="MFD1484328.1"/>
    </source>
</evidence>
<feature type="binding site" evidence="7">
    <location>
        <position position="14"/>
    </location>
    <ligand>
        <name>Mg(2+)</name>
        <dbReference type="ChEBI" id="CHEBI:18420"/>
    </ligand>
</feature>
<feature type="binding site" evidence="7">
    <location>
        <position position="32"/>
    </location>
    <ligand>
        <name>substrate</name>
    </ligand>
</feature>
<keyword evidence="7" id="KW-0479">Metal-binding</keyword>
<feature type="binding site" evidence="7">
    <location>
        <position position="131"/>
    </location>
    <ligand>
        <name>substrate</name>
    </ligand>
</feature>
<comment type="subcellular location">
    <subcellularLocation>
        <location evidence="7">Cytoplasm</location>
    </subcellularLocation>
</comment>
<protein>
    <recommendedName>
        <fullName evidence="7">Shikimate kinase</fullName>
        <shortName evidence="7">SK</shortName>
        <ecNumber evidence="7">2.7.1.71</ecNumber>
    </recommendedName>
</protein>
<keyword evidence="6 7" id="KW-0057">Aromatic amino acid biosynthesis</keyword>
<dbReference type="EMBL" id="JBHTON010000007">
    <property type="protein sequence ID" value="MFD1484328.1"/>
    <property type="molecule type" value="Genomic_DNA"/>
</dbReference>
<accession>A0ABW4E5R3</accession>
<dbReference type="GO" id="GO:0016301">
    <property type="term" value="F:kinase activity"/>
    <property type="evidence" value="ECO:0007669"/>
    <property type="project" value="UniProtKB-KW"/>
</dbReference>
<comment type="subunit">
    <text evidence="7">Monomer.</text>
</comment>
<dbReference type="PRINTS" id="PR01100">
    <property type="entry name" value="SHIKIMTKNASE"/>
</dbReference>
<feature type="binding site" evidence="7">
    <location>
        <position position="77"/>
    </location>
    <ligand>
        <name>substrate</name>
    </ligand>
</feature>
<evidence type="ECO:0000256" key="5">
    <source>
        <dbReference type="ARBA" id="ARBA00022840"/>
    </source>
</evidence>
<evidence type="ECO:0000256" key="7">
    <source>
        <dbReference type="HAMAP-Rule" id="MF_00109"/>
    </source>
</evidence>
<dbReference type="PANTHER" id="PTHR21087">
    <property type="entry name" value="SHIKIMATE KINASE"/>
    <property type="match status" value="1"/>
</dbReference>
<keyword evidence="7" id="KW-0963">Cytoplasm</keyword>
<keyword evidence="2 7" id="KW-0808">Transferase</keyword>